<evidence type="ECO:0000313" key="5">
    <source>
        <dbReference type="EMBL" id="PQM32107.1"/>
    </source>
</evidence>
<dbReference type="AlphaFoldDB" id="A0A2P6FF78"/>
<gene>
    <name evidence="5" type="primary">mngR</name>
    <name evidence="5" type="ORF">SMSRO_SF020050</name>
</gene>
<dbReference type="GO" id="GO:0045892">
    <property type="term" value="P:negative regulation of DNA-templated transcription"/>
    <property type="evidence" value="ECO:0007669"/>
    <property type="project" value="TreeGrafter"/>
</dbReference>
<dbReference type="GO" id="GO:0003677">
    <property type="term" value="F:DNA binding"/>
    <property type="evidence" value="ECO:0007669"/>
    <property type="project" value="UniProtKB-KW"/>
</dbReference>
<dbReference type="InterPro" id="IPR000524">
    <property type="entry name" value="Tscrpt_reg_HTH_GntR"/>
</dbReference>
<dbReference type="Pfam" id="PF07702">
    <property type="entry name" value="UTRA"/>
    <property type="match status" value="1"/>
</dbReference>
<dbReference type="SMART" id="SM00345">
    <property type="entry name" value="HTH_GNTR"/>
    <property type="match status" value="1"/>
</dbReference>
<dbReference type="InterPro" id="IPR050679">
    <property type="entry name" value="Bact_HTH_transcr_reg"/>
</dbReference>
<protein>
    <submittedName>
        <fullName evidence="5">Mannosyl-D-glycerate transport/metabolism system repressor MngR</fullName>
    </submittedName>
</protein>
<evidence type="ECO:0000256" key="3">
    <source>
        <dbReference type="ARBA" id="ARBA00023163"/>
    </source>
</evidence>
<reference evidence="5 6" key="1">
    <citation type="journal article" date="2015" name="MBio">
        <title>Genome sequence of the Drosophila melanogaster male-killing Spiroplasma strain MSRO endosymbiont.</title>
        <authorList>
            <person name="Paredes J.C."/>
            <person name="Herren J.K."/>
            <person name="Schupfer F."/>
            <person name="Marin R."/>
            <person name="Claverol S."/>
            <person name="Kuo C.H."/>
            <person name="Lemaitre B."/>
            <person name="Beven L."/>
        </authorList>
    </citation>
    <scope>NUCLEOTIDE SEQUENCE [LARGE SCALE GENOMIC DNA]</scope>
    <source>
        <strain evidence="5 6">MSRO</strain>
    </source>
</reference>
<dbReference type="GO" id="GO:0003700">
    <property type="term" value="F:DNA-binding transcription factor activity"/>
    <property type="evidence" value="ECO:0007669"/>
    <property type="project" value="InterPro"/>
</dbReference>
<keyword evidence="6" id="KW-1185">Reference proteome</keyword>
<sequence>MRSKALEDNLKTMIIKGKPGLKLPSEAMLMKQYQVSRTTVRDAFKKLIGENMIYSLQGKGYFTLNQAFWSTEISFSKKYDSAVNKLYVVNIPFDSYFIDTYQCSDNDFMSLIKVRYQNDQIKKYSIIWVNKTILKNLNFKDCEDSLLSYINSRNITLVNNLKYLGLELPNIYDKKFLQLNFKTYIPKKYSITFSEYHEVVECSKETYQPEKFEFYKVNYF</sequence>
<evidence type="ECO:0000256" key="1">
    <source>
        <dbReference type="ARBA" id="ARBA00023015"/>
    </source>
</evidence>
<dbReference type="Pfam" id="PF00392">
    <property type="entry name" value="GntR"/>
    <property type="match status" value="1"/>
</dbReference>
<keyword evidence="3" id="KW-0804">Transcription</keyword>
<evidence type="ECO:0000313" key="6">
    <source>
        <dbReference type="Proteomes" id="UP000031565"/>
    </source>
</evidence>
<organism evidence="5 6">
    <name type="scientific">Spiroplasma poulsonii</name>
    <dbReference type="NCBI Taxonomy" id="2138"/>
    <lineage>
        <taxon>Bacteria</taxon>
        <taxon>Bacillati</taxon>
        <taxon>Mycoplasmatota</taxon>
        <taxon>Mollicutes</taxon>
        <taxon>Entomoplasmatales</taxon>
        <taxon>Spiroplasmataceae</taxon>
        <taxon>Spiroplasma</taxon>
    </lineage>
</organism>
<dbReference type="Proteomes" id="UP000031565">
    <property type="component" value="Unassembled WGS sequence"/>
</dbReference>
<dbReference type="Gene3D" id="3.40.1410.10">
    <property type="entry name" value="Chorismate lyase-like"/>
    <property type="match status" value="1"/>
</dbReference>
<dbReference type="SUPFAM" id="SSF64288">
    <property type="entry name" value="Chorismate lyase-like"/>
    <property type="match status" value="1"/>
</dbReference>
<keyword evidence="1" id="KW-0805">Transcription regulation</keyword>
<dbReference type="PANTHER" id="PTHR44846">
    <property type="entry name" value="MANNOSYL-D-GLYCERATE TRANSPORT/METABOLISM SYSTEM REPRESSOR MNGR-RELATED"/>
    <property type="match status" value="1"/>
</dbReference>
<feature type="domain" description="HTH gntR-type" evidence="4">
    <location>
        <begin position="1"/>
        <end position="66"/>
    </location>
</feature>
<name>A0A2P6FF78_9MOLU</name>
<dbReference type="InterPro" id="IPR011663">
    <property type="entry name" value="UTRA"/>
</dbReference>
<dbReference type="PANTHER" id="PTHR44846:SF1">
    <property type="entry name" value="MANNOSYL-D-GLYCERATE TRANSPORT_METABOLISM SYSTEM REPRESSOR MNGR-RELATED"/>
    <property type="match status" value="1"/>
</dbReference>
<dbReference type="EMBL" id="JTLV02000001">
    <property type="protein sequence ID" value="PQM32107.1"/>
    <property type="molecule type" value="Genomic_DNA"/>
</dbReference>
<dbReference type="InterPro" id="IPR036388">
    <property type="entry name" value="WH-like_DNA-bd_sf"/>
</dbReference>
<proteinExistence type="predicted"/>
<evidence type="ECO:0000256" key="2">
    <source>
        <dbReference type="ARBA" id="ARBA00023125"/>
    </source>
</evidence>
<dbReference type="SUPFAM" id="SSF46785">
    <property type="entry name" value="Winged helix' DNA-binding domain"/>
    <property type="match status" value="1"/>
</dbReference>
<dbReference type="PRINTS" id="PR00035">
    <property type="entry name" value="HTHGNTR"/>
</dbReference>
<keyword evidence="2" id="KW-0238">DNA-binding</keyword>
<dbReference type="InterPro" id="IPR036390">
    <property type="entry name" value="WH_DNA-bd_sf"/>
</dbReference>
<dbReference type="RefSeq" id="WP_227991230.1">
    <property type="nucleotide sequence ID" value="NZ_CM020866.1"/>
</dbReference>
<dbReference type="CDD" id="cd07377">
    <property type="entry name" value="WHTH_GntR"/>
    <property type="match status" value="1"/>
</dbReference>
<comment type="caution">
    <text evidence="5">The sequence shown here is derived from an EMBL/GenBank/DDBJ whole genome shotgun (WGS) entry which is preliminary data.</text>
</comment>
<dbReference type="STRING" id="2138.SMSRO_v1c18060"/>
<accession>A0A2P6FF78</accession>
<dbReference type="PROSITE" id="PS50949">
    <property type="entry name" value="HTH_GNTR"/>
    <property type="match status" value="1"/>
</dbReference>
<dbReference type="Gene3D" id="1.10.10.10">
    <property type="entry name" value="Winged helix-like DNA-binding domain superfamily/Winged helix DNA-binding domain"/>
    <property type="match status" value="1"/>
</dbReference>
<evidence type="ECO:0000259" key="4">
    <source>
        <dbReference type="PROSITE" id="PS50949"/>
    </source>
</evidence>
<dbReference type="InterPro" id="IPR028978">
    <property type="entry name" value="Chorismate_lyase_/UTRA_dom_sf"/>
</dbReference>